<name>A0A931H0R1_9BACT</name>
<accession>A0A931H0R1</accession>
<protein>
    <submittedName>
        <fullName evidence="1">Uncharacterized protein</fullName>
    </submittedName>
</protein>
<sequence>MKTKVFELLVDFDGKHYHAEVMVLNASNIFNKPMLRICMDVHQTTCPVFIFYLFSDEPDLFHFPIVVDTAESDKIKLNYYTKKSMLLEHLSALLPLKIKEWGITVEEWSPVKN</sequence>
<evidence type="ECO:0000313" key="1">
    <source>
        <dbReference type="EMBL" id="MBG9378783.1"/>
    </source>
</evidence>
<reference evidence="1" key="1">
    <citation type="submission" date="2020-11" db="EMBL/GenBank/DDBJ databases">
        <title>Bacterial whole genome sequence for Panacibacter sp. DH6.</title>
        <authorList>
            <person name="Le V."/>
            <person name="Ko S."/>
            <person name="Ahn C.-Y."/>
            <person name="Oh H.-M."/>
        </authorList>
    </citation>
    <scope>NUCLEOTIDE SEQUENCE</scope>
    <source>
        <strain evidence="1">DH6</strain>
    </source>
</reference>
<dbReference type="AlphaFoldDB" id="A0A931H0R1"/>
<evidence type="ECO:0000313" key="2">
    <source>
        <dbReference type="Proteomes" id="UP000628448"/>
    </source>
</evidence>
<dbReference type="Proteomes" id="UP000628448">
    <property type="component" value="Unassembled WGS sequence"/>
</dbReference>
<dbReference type="EMBL" id="JADWYR010000005">
    <property type="protein sequence ID" value="MBG9378783.1"/>
    <property type="molecule type" value="Genomic_DNA"/>
</dbReference>
<gene>
    <name evidence="1" type="ORF">I5907_21300</name>
</gene>
<proteinExistence type="predicted"/>
<comment type="caution">
    <text evidence="1">The sequence shown here is derived from an EMBL/GenBank/DDBJ whole genome shotgun (WGS) entry which is preliminary data.</text>
</comment>
<dbReference type="RefSeq" id="WP_196992890.1">
    <property type="nucleotide sequence ID" value="NZ_JADWYR010000005.1"/>
</dbReference>
<organism evidence="1 2">
    <name type="scientific">Panacibacter microcysteis</name>
    <dbReference type="NCBI Taxonomy" id="2793269"/>
    <lineage>
        <taxon>Bacteria</taxon>
        <taxon>Pseudomonadati</taxon>
        <taxon>Bacteroidota</taxon>
        <taxon>Chitinophagia</taxon>
        <taxon>Chitinophagales</taxon>
        <taxon>Chitinophagaceae</taxon>
        <taxon>Panacibacter</taxon>
    </lineage>
</organism>
<keyword evidence="2" id="KW-1185">Reference proteome</keyword>